<sequence>MPVGIVGQNLEKSRSVWVEQGLLLGKIYKLADNYIQIFRGIPYAEAPIGPLRFK</sequence>
<dbReference type="EMBL" id="ADBV01004456">
    <property type="protein sequence ID" value="EJW80499.1"/>
    <property type="molecule type" value="Genomic_DNA"/>
</dbReference>
<evidence type="ECO:0000313" key="4">
    <source>
        <dbReference type="Proteomes" id="UP000004810"/>
    </source>
</evidence>
<dbReference type="AlphaFoldDB" id="J9DWG3"/>
<name>J9DWG3_WUCBA</name>
<dbReference type="InterPro" id="IPR029058">
    <property type="entry name" value="AB_hydrolase_fold"/>
</dbReference>
<dbReference type="Gene3D" id="3.40.50.1820">
    <property type="entry name" value="alpha/beta hydrolase"/>
    <property type="match status" value="1"/>
</dbReference>
<evidence type="ECO:0000259" key="1">
    <source>
        <dbReference type="Pfam" id="PF00135"/>
    </source>
</evidence>
<organism evidence="2 4">
    <name type="scientific">Wuchereria bancrofti</name>
    <dbReference type="NCBI Taxonomy" id="6293"/>
    <lineage>
        <taxon>Eukaryota</taxon>
        <taxon>Metazoa</taxon>
        <taxon>Ecdysozoa</taxon>
        <taxon>Nematoda</taxon>
        <taxon>Chromadorea</taxon>
        <taxon>Rhabditida</taxon>
        <taxon>Spirurina</taxon>
        <taxon>Spiruromorpha</taxon>
        <taxon>Filarioidea</taxon>
        <taxon>Onchocercidae</taxon>
        <taxon>Wuchereria</taxon>
    </lineage>
</organism>
<evidence type="ECO:0000313" key="3">
    <source>
        <dbReference type="EMBL" id="EJW80499.1"/>
    </source>
</evidence>
<proteinExistence type="predicted"/>
<reference evidence="4" key="1">
    <citation type="submission" date="2012-08" db="EMBL/GenBank/DDBJ databases">
        <title>The Genome Sequence of Wuchereria bancrofti.</title>
        <authorList>
            <person name="Nutman T.B."/>
            <person name="Fink D.L."/>
            <person name="Russ C."/>
            <person name="Young S."/>
            <person name="Zeng Q."/>
            <person name="Koehrsen M."/>
            <person name="Alvarado L."/>
            <person name="Berlin A."/>
            <person name="Chapman S.B."/>
            <person name="Chen Z."/>
            <person name="Freedman E."/>
            <person name="Gellesch M."/>
            <person name="Goldberg J."/>
            <person name="Griggs A."/>
            <person name="Gujja S."/>
            <person name="Heilman E.R."/>
            <person name="Heiman D."/>
            <person name="Hepburn T."/>
            <person name="Howarth C."/>
            <person name="Jen D."/>
            <person name="Larson L."/>
            <person name="Lewis B."/>
            <person name="Mehta T."/>
            <person name="Park D."/>
            <person name="Pearson M."/>
            <person name="Roberts A."/>
            <person name="Saif S."/>
            <person name="Shea T."/>
            <person name="Shenoy N."/>
            <person name="Sisk P."/>
            <person name="Stolte C."/>
            <person name="Sykes S."/>
            <person name="Walk T."/>
            <person name="White J."/>
            <person name="Yandava C."/>
            <person name="Haas B."/>
            <person name="Henn M.R."/>
            <person name="Nusbaum C."/>
            <person name="Birren B."/>
        </authorList>
    </citation>
    <scope>NUCLEOTIDE SEQUENCE [LARGE SCALE GENOMIC DNA]</scope>
    <source>
        <strain evidence="4">NA</strain>
    </source>
</reference>
<feature type="non-terminal residue" evidence="2">
    <location>
        <position position="54"/>
    </location>
</feature>
<dbReference type="InterPro" id="IPR002018">
    <property type="entry name" value="CarbesteraseB"/>
</dbReference>
<evidence type="ECO:0000313" key="2">
    <source>
        <dbReference type="EMBL" id="EJW74023.1"/>
    </source>
</evidence>
<dbReference type="Pfam" id="PF00135">
    <property type="entry name" value="COesterase"/>
    <property type="match status" value="1"/>
</dbReference>
<protein>
    <recommendedName>
        <fullName evidence="1">Carboxylesterase type B domain-containing protein</fullName>
    </recommendedName>
</protein>
<feature type="domain" description="Carboxylesterase type B" evidence="1">
    <location>
        <begin position="13"/>
        <end position="54"/>
    </location>
</feature>
<dbReference type="SUPFAM" id="SSF53474">
    <property type="entry name" value="alpha/beta-Hydrolases"/>
    <property type="match status" value="1"/>
</dbReference>
<dbReference type="EMBL" id="ADBV01012993">
    <property type="protein sequence ID" value="EJW74023.1"/>
    <property type="molecule type" value="Genomic_DNA"/>
</dbReference>
<dbReference type="Proteomes" id="UP000004810">
    <property type="component" value="Unassembled WGS sequence"/>
</dbReference>
<reference evidence="2" key="2">
    <citation type="submission" date="2012-08" db="EMBL/GenBank/DDBJ databases">
        <title>The Genome Sequence of Wuchereria bancrofti.</title>
        <authorList>
            <consortium name="The Broad Institute Genome Sequencing Platform"/>
            <consortium name="Broad Institute Genome Sequencing Center for Infectious Disease"/>
            <person name="Nutman T.B."/>
            <person name="Fink D.L."/>
            <person name="Russ C."/>
            <person name="Young S."/>
            <person name="Zeng Q."/>
            <person name="Koehrsen M."/>
            <person name="Alvarado L."/>
            <person name="Berlin A."/>
            <person name="Borenstein D."/>
            <person name="Chapman S.B."/>
            <person name="Chen Z."/>
            <person name="Engels R."/>
            <person name="Freedman E."/>
            <person name="Gellesch M."/>
            <person name="Goldberg J."/>
            <person name="Griggs A."/>
            <person name="Gujja S."/>
            <person name="Heilman E.R."/>
            <person name="Heiman D."/>
            <person name="Hepburn T."/>
            <person name="Howarth C."/>
            <person name="Jen D."/>
            <person name="Larson L."/>
            <person name="Lewis B."/>
            <person name="Mehta T."/>
            <person name="Park D."/>
            <person name="Pearson M."/>
            <person name="Richards J."/>
            <person name="Roberts A."/>
            <person name="Saif S."/>
            <person name="Shea T."/>
            <person name="Shenoy N."/>
            <person name="Sisk P."/>
            <person name="Stolte C."/>
            <person name="Sykes S."/>
            <person name="Walk T."/>
            <person name="White J."/>
            <person name="Yandava C."/>
            <person name="Haas B."/>
            <person name="Henn M.R."/>
            <person name="Nusbaum C."/>
            <person name="Birren B."/>
        </authorList>
    </citation>
    <scope>NUCLEOTIDE SEQUENCE</scope>
</reference>
<comment type="caution">
    <text evidence="2">The sequence shown here is derived from an EMBL/GenBank/DDBJ whole genome shotgun (WGS) entry which is preliminary data.</text>
</comment>
<accession>J9DWG3</accession>
<gene>
    <name evidence="3" type="ORF">WUBG_08592</name>
    <name evidence="2" type="ORF">WUBG_15073</name>
</gene>